<dbReference type="RefSeq" id="WP_395115499.1">
    <property type="nucleotide sequence ID" value="NZ_JBIMSO010000058.1"/>
</dbReference>
<name>A0ABW7JPP1_9NOCA</name>
<feature type="chain" id="PRO_5047188603" evidence="1">
    <location>
        <begin position="27"/>
        <end position="67"/>
    </location>
</feature>
<reference evidence="2 3" key="1">
    <citation type="submission" date="2024-10" db="EMBL/GenBank/DDBJ databases">
        <authorList>
            <person name="Riesco R."/>
        </authorList>
    </citation>
    <scope>NUCLEOTIDE SEQUENCE [LARGE SCALE GENOMIC DNA]</scope>
    <source>
        <strain evidence="2 3">NCIMB 15449</strain>
    </source>
</reference>
<evidence type="ECO:0000313" key="3">
    <source>
        <dbReference type="Proteomes" id="UP001609175"/>
    </source>
</evidence>
<comment type="caution">
    <text evidence="2">The sequence shown here is derived from an EMBL/GenBank/DDBJ whole genome shotgun (WGS) entry which is preliminary data.</text>
</comment>
<dbReference type="Proteomes" id="UP001609175">
    <property type="component" value="Unassembled WGS sequence"/>
</dbReference>
<dbReference type="EMBL" id="JBIMSO010000058">
    <property type="protein sequence ID" value="MFH5209793.1"/>
    <property type="molecule type" value="Genomic_DNA"/>
</dbReference>
<organism evidence="2 3">
    <name type="scientific">Antrihabitans spumae</name>
    <dbReference type="NCBI Taxonomy" id="3373370"/>
    <lineage>
        <taxon>Bacteria</taxon>
        <taxon>Bacillati</taxon>
        <taxon>Actinomycetota</taxon>
        <taxon>Actinomycetes</taxon>
        <taxon>Mycobacteriales</taxon>
        <taxon>Nocardiaceae</taxon>
        <taxon>Antrihabitans</taxon>
    </lineage>
</organism>
<feature type="signal peptide" evidence="1">
    <location>
        <begin position="1"/>
        <end position="26"/>
    </location>
</feature>
<sequence>MFKRTAATAMFALVLALPLTAASATAAPLDSGSADSGSAQGASRAIQVLICEVQSFLAIGPMCAFPA</sequence>
<evidence type="ECO:0000256" key="1">
    <source>
        <dbReference type="SAM" id="SignalP"/>
    </source>
</evidence>
<gene>
    <name evidence="2" type="ORF">ACHIPZ_16560</name>
</gene>
<evidence type="ECO:0000313" key="2">
    <source>
        <dbReference type="EMBL" id="MFH5209793.1"/>
    </source>
</evidence>
<keyword evidence="1" id="KW-0732">Signal</keyword>
<protein>
    <submittedName>
        <fullName evidence="2">Uncharacterized protein</fullName>
    </submittedName>
</protein>
<accession>A0ABW7JPP1</accession>
<proteinExistence type="predicted"/>